<dbReference type="AlphaFoldDB" id="A0A928HJ12"/>
<feature type="transmembrane region" description="Helical" evidence="1">
    <location>
        <begin position="6"/>
        <end position="26"/>
    </location>
</feature>
<keyword evidence="1" id="KW-1133">Transmembrane helix</keyword>
<name>A0A928HJ12_9BACT</name>
<keyword evidence="1" id="KW-0472">Membrane</keyword>
<gene>
    <name evidence="2" type="ORF">E7027_05530</name>
</gene>
<keyword evidence="1" id="KW-0812">Transmembrane</keyword>
<accession>A0A928HJ12</accession>
<evidence type="ECO:0000313" key="2">
    <source>
        <dbReference type="EMBL" id="MBE6421570.1"/>
    </source>
</evidence>
<evidence type="ECO:0000256" key="1">
    <source>
        <dbReference type="SAM" id="Phobius"/>
    </source>
</evidence>
<sequence length="70" mass="7908">MWHTLGQVALTVGAVWIISALAARLARKEEELKYKEQEEKGYEIVRETLTDAGGLNRGACLERLRDHKGQ</sequence>
<protein>
    <submittedName>
        <fullName evidence="2">Uncharacterized protein</fullName>
    </submittedName>
</protein>
<proteinExistence type="predicted"/>
<comment type="caution">
    <text evidence="2">The sequence shown here is derived from an EMBL/GenBank/DDBJ whole genome shotgun (WGS) entry which is preliminary data.</text>
</comment>
<reference evidence="2" key="1">
    <citation type="submission" date="2019-04" db="EMBL/GenBank/DDBJ databases">
        <title>Evolution of Biomass-Degrading Anaerobic Consortia Revealed by Metagenomics.</title>
        <authorList>
            <person name="Peng X."/>
        </authorList>
    </citation>
    <scope>NUCLEOTIDE SEQUENCE</scope>
    <source>
        <strain evidence="2">SIG66</strain>
    </source>
</reference>
<organism evidence="2 3">
    <name type="scientific">Candidatus Avelusimicrobium gallicola</name>
    <dbReference type="NCBI Taxonomy" id="2562704"/>
    <lineage>
        <taxon>Bacteria</taxon>
        <taxon>Pseudomonadati</taxon>
        <taxon>Elusimicrobiota</taxon>
        <taxon>Elusimicrobia</taxon>
        <taxon>Elusimicrobiales</taxon>
        <taxon>Elusimicrobiaceae</taxon>
        <taxon>Candidatus Avelusimicrobium</taxon>
    </lineage>
</organism>
<evidence type="ECO:0000313" key="3">
    <source>
        <dbReference type="Proteomes" id="UP000725649"/>
    </source>
</evidence>
<dbReference type="Proteomes" id="UP000725649">
    <property type="component" value="Unassembled WGS sequence"/>
</dbReference>
<dbReference type="EMBL" id="SUVG01000006">
    <property type="protein sequence ID" value="MBE6421570.1"/>
    <property type="molecule type" value="Genomic_DNA"/>
</dbReference>